<dbReference type="FunFam" id="3.40.50.300:FF:000002">
    <property type="entry name" value="ATP synthase subunit alpha"/>
    <property type="match status" value="1"/>
</dbReference>
<dbReference type="GeneID" id="84807769"/>
<dbReference type="InterPro" id="IPR038376">
    <property type="entry name" value="ATP_synth_asu_C_sf"/>
</dbReference>
<dbReference type="InterPro" id="IPR027417">
    <property type="entry name" value="P-loop_NTPase"/>
</dbReference>
<keyword evidence="10 14" id="KW-0472">Membrane</keyword>
<keyword evidence="5 14" id="KW-0547">Nucleotide-binding</keyword>
<dbReference type="InterPro" id="IPR036121">
    <property type="entry name" value="ATPase_F1/V1/A1_a/bsu_N_sf"/>
</dbReference>
<evidence type="ECO:0000259" key="17">
    <source>
        <dbReference type="Pfam" id="PF02874"/>
    </source>
</evidence>
<evidence type="ECO:0000256" key="13">
    <source>
        <dbReference type="ARBA" id="ARBA00026013"/>
    </source>
</evidence>
<evidence type="ECO:0000256" key="1">
    <source>
        <dbReference type="ARBA" id="ARBA00003784"/>
    </source>
</evidence>
<keyword evidence="11 14" id="KW-0139">CF(1)</keyword>
<dbReference type="GO" id="GO:0005524">
    <property type="term" value="F:ATP binding"/>
    <property type="evidence" value="ECO:0007669"/>
    <property type="project" value="UniProtKB-UniRule"/>
</dbReference>
<dbReference type="InterPro" id="IPR020003">
    <property type="entry name" value="ATPase_a/bsu_AS"/>
</dbReference>
<dbReference type="SUPFAM" id="SSF47917">
    <property type="entry name" value="C-terminal domain of alpha and beta subunits of F1 ATP synthase"/>
    <property type="match status" value="1"/>
</dbReference>
<evidence type="ECO:0000256" key="11">
    <source>
        <dbReference type="ARBA" id="ARBA00023196"/>
    </source>
</evidence>
<dbReference type="PROSITE" id="PS00152">
    <property type="entry name" value="ATPASE_ALPHA_BETA"/>
    <property type="match status" value="1"/>
</dbReference>
<organism evidence="18 19">
    <name type="scientific">Capnocytophaga gingivalis</name>
    <dbReference type="NCBI Taxonomy" id="1017"/>
    <lineage>
        <taxon>Bacteria</taxon>
        <taxon>Pseudomonadati</taxon>
        <taxon>Bacteroidota</taxon>
        <taxon>Flavobacteriia</taxon>
        <taxon>Flavobacteriales</taxon>
        <taxon>Flavobacteriaceae</taxon>
        <taxon>Capnocytophaga</taxon>
    </lineage>
</organism>
<keyword evidence="8 14" id="KW-1278">Translocase</keyword>
<dbReference type="InterPro" id="IPR023366">
    <property type="entry name" value="ATP_synth_asu-like_sf"/>
</dbReference>
<dbReference type="InterPro" id="IPR033732">
    <property type="entry name" value="ATP_synth_F1_a_nt-bd_dom"/>
</dbReference>
<keyword evidence="7 14" id="KW-0067">ATP-binding</keyword>
<dbReference type="FunFam" id="1.20.150.20:FF:000001">
    <property type="entry name" value="ATP synthase subunit alpha"/>
    <property type="match status" value="1"/>
</dbReference>
<feature type="domain" description="ATPase F1/V1/A1 complex alpha/beta subunit nucleotide-binding" evidence="15">
    <location>
        <begin position="151"/>
        <end position="389"/>
    </location>
</feature>
<name>A0A250FQV5_9FLAO</name>
<dbReference type="InterPro" id="IPR004100">
    <property type="entry name" value="ATPase_F1/V1/A1_a/bsu_N"/>
</dbReference>
<evidence type="ECO:0000256" key="12">
    <source>
        <dbReference type="ARBA" id="ARBA00023310"/>
    </source>
</evidence>
<evidence type="ECO:0000256" key="3">
    <source>
        <dbReference type="ARBA" id="ARBA00008936"/>
    </source>
</evidence>
<gene>
    <name evidence="14" type="primary">atpA</name>
    <name evidence="18" type="ORF">CGC50_04230</name>
</gene>
<keyword evidence="12 14" id="KW-0066">ATP synthesis</keyword>
<dbReference type="PANTHER" id="PTHR48082">
    <property type="entry name" value="ATP SYNTHASE SUBUNIT ALPHA, MITOCHONDRIAL"/>
    <property type="match status" value="1"/>
</dbReference>
<dbReference type="Pfam" id="PF00006">
    <property type="entry name" value="ATP-synt_ab"/>
    <property type="match status" value="1"/>
</dbReference>
<dbReference type="SUPFAM" id="SSF52540">
    <property type="entry name" value="P-loop containing nucleoside triphosphate hydrolases"/>
    <property type="match status" value="1"/>
</dbReference>
<dbReference type="GO" id="GO:0043531">
    <property type="term" value="F:ADP binding"/>
    <property type="evidence" value="ECO:0007669"/>
    <property type="project" value="TreeGrafter"/>
</dbReference>
<dbReference type="HAMAP" id="MF_01346">
    <property type="entry name" value="ATP_synth_alpha_bact"/>
    <property type="match status" value="1"/>
</dbReference>
<dbReference type="InterPro" id="IPR005294">
    <property type="entry name" value="ATP_synth_F1_asu"/>
</dbReference>
<evidence type="ECO:0000256" key="7">
    <source>
        <dbReference type="ARBA" id="ARBA00022840"/>
    </source>
</evidence>
<dbReference type="OrthoDB" id="9803053at2"/>
<comment type="subcellular location">
    <subcellularLocation>
        <location evidence="14">Cell membrane</location>
        <topology evidence="14">Peripheral membrane protein</topology>
    </subcellularLocation>
    <subcellularLocation>
        <location evidence="2">Membrane</location>
        <topology evidence="2">Peripheral membrane protein</topology>
    </subcellularLocation>
</comment>
<comment type="similarity">
    <text evidence="3 14">Belongs to the ATPase alpha/beta chains family.</text>
</comment>
<keyword evidence="4 14" id="KW-0813">Transport</keyword>
<feature type="binding site" evidence="14">
    <location>
        <begin position="171"/>
        <end position="178"/>
    </location>
    <ligand>
        <name>ATP</name>
        <dbReference type="ChEBI" id="CHEBI:30616"/>
    </ligand>
</feature>
<comment type="catalytic activity">
    <reaction evidence="14">
        <text>ATP + H2O + 4 H(+)(in) = ADP + phosphate + 5 H(+)(out)</text>
        <dbReference type="Rhea" id="RHEA:57720"/>
        <dbReference type="ChEBI" id="CHEBI:15377"/>
        <dbReference type="ChEBI" id="CHEBI:15378"/>
        <dbReference type="ChEBI" id="CHEBI:30616"/>
        <dbReference type="ChEBI" id="CHEBI:43474"/>
        <dbReference type="ChEBI" id="CHEBI:456216"/>
        <dbReference type="EC" id="7.1.2.2"/>
    </reaction>
</comment>
<dbReference type="SUPFAM" id="SSF50615">
    <property type="entry name" value="N-terminal domain of alpha and beta subunits of F1 ATP synthase"/>
    <property type="match status" value="1"/>
</dbReference>
<keyword evidence="14" id="KW-1003">Cell membrane</keyword>
<protein>
    <recommendedName>
        <fullName evidence="14">ATP synthase subunit alpha</fullName>
        <ecNumber evidence="14">7.1.2.2</ecNumber>
    </recommendedName>
    <alternativeName>
        <fullName evidence="14">ATP synthase F1 sector subunit alpha</fullName>
    </alternativeName>
    <alternativeName>
        <fullName evidence="14">F-ATPase subunit alpha</fullName>
    </alternativeName>
</protein>
<comment type="function">
    <text evidence="1 14">Produces ATP from ADP in the presence of a proton gradient across the membrane. The alpha chain is a regulatory subunit.</text>
</comment>
<evidence type="ECO:0000259" key="15">
    <source>
        <dbReference type="Pfam" id="PF00006"/>
    </source>
</evidence>
<evidence type="ECO:0000256" key="8">
    <source>
        <dbReference type="ARBA" id="ARBA00022967"/>
    </source>
</evidence>
<evidence type="ECO:0000313" key="19">
    <source>
        <dbReference type="Proteomes" id="UP000217250"/>
    </source>
</evidence>
<evidence type="ECO:0000256" key="10">
    <source>
        <dbReference type="ARBA" id="ARBA00023136"/>
    </source>
</evidence>
<dbReference type="CDD" id="cd18116">
    <property type="entry name" value="ATP-synt_F1_alpha_N"/>
    <property type="match status" value="1"/>
</dbReference>
<evidence type="ECO:0000256" key="14">
    <source>
        <dbReference type="HAMAP-Rule" id="MF_01346"/>
    </source>
</evidence>
<dbReference type="CDD" id="cd18113">
    <property type="entry name" value="ATP-synt_F1_alpha_C"/>
    <property type="match status" value="1"/>
</dbReference>
<keyword evidence="6 14" id="KW-0375">Hydrogen ion transport</keyword>
<dbReference type="CDD" id="cd01132">
    <property type="entry name" value="F1-ATPase_alpha_CD"/>
    <property type="match status" value="1"/>
</dbReference>
<dbReference type="NCBIfam" id="TIGR00962">
    <property type="entry name" value="atpA"/>
    <property type="match status" value="1"/>
</dbReference>
<accession>A0A250FQV5</accession>
<dbReference type="EMBL" id="CP022386">
    <property type="protein sequence ID" value="ATA86438.1"/>
    <property type="molecule type" value="Genomic_DNA"/>
</dbReference>
<dbReference type="Gene3D" id="2.40.30.20">
    <property type="match status" value="1"/>
</dbReference>
<evidence type="ECO:0000259" key="16">
    <source>
        <dbReference type="Pfam" id="PF00306"/>
    </source>
</evidence>
<dbReference type="KEGG" id="cgh:CGC50_04230"/>
<dbReference type="GO" id="GO:0005886">
    <property type="term" value="C:plasma membrane"/>
    <property type="evidence" value="ECO:0007669"/>
    <property type="project" value="UniProtKB-SubCell"/>
</dbReference>
<dbReference type="Gene3D" id="3.40.50.300">
    <property type="entry name" value="P-loop containing nucleotide triphosphate hydrolases"/>
    <property type="match status" value="1"/>
</dbReference>
<dbReference type="Proteomes" id="UP000217250">
    <property type="component" value="Chromosome"/>
</dbReference>
<dbReference type="AlphaFoldDB" id="A0A250FQV5"/>
<keyword evidence="9 14" id="KW-0406">Ion transport</keyword>
<dbReference type="GO" id="GO:0046933">
    <property type="term" value="F:proton-transporting ATP synthase activity, rotational mechanism"/>
    <property type="evidence" value="ECO:0007669"/>
    <property type="project" value="UniProtKB-UniRule"/>
</dbReference>
<dbReference type="EC" id="7.1.2.2" evidence="14"/>
<evidence type="ECO:0000256" key="4">
    <source>
        <dbReference type="ARBA" id="ARBA00022448"/>
    </source>
</evidence>
<comment type="subunit">
    <text evidence="13">F-type ATPases have 2 components, CF(1) - the catalytic core - and CF(0) - the membrane proton channel. CF(1) has five subunits: alpha(3), beta(3), gamma(1), delta(1), epsilon(1). CF(0) has four main subunits: a(1), b(1), b'(1) and c(9-12).</text>
</comment>
<dbReference type="InterPro" id="IPR000793">
    <property type="entry name" value="ATP_synth_asu_C"/>
</dbReference>
<dbReference type="GO" id="GO:0045259">
    <property type="term" value="C:proton-transporting ATP synthase complex"/>
    <property type="evidence" value="ECO:0007669"/>
    <property type="project" value="UniProtKB-KW"/>
</dbReference>
<proteinExistence type="inferred from homology"/>
<dbReference type="RefSeq" id="WP_095909817.1">
    <property type="nucleotide sequence ID" value="NZ_CAURQL010000001.1"/>
</dbReference>
<reference evidence="19" key="1">
    <citation type="submission" date="2017-06" db="EMBL/GenBank/DDBJ databases">
        <title>Capnocytophaga spp. assemblies.</title>
        <authorList>
            <person name="Gulvik C.A."/>
        </authorList>
    </citation>
    <scope>NUCLEOTIDE SEQUENCE [LARGE SCALE GENOMIC DNA]</scope>
    <source>
        <strain evidence="19">H1496</strain>
    </source>
</reference>
<dbReference type="Gene3D" id="1.20.150.20">
    <property type="entry name" value="ATP synthase alpha/beta chain, C-terminal domain"/>
    <property type="match status" value="1"/>
</dbReference>
<feature type="domain" description="ATP synthase alpha subunit C-terminal" evidence="16">
    <location>
        <begin position="396"/>
        <end position="519"/>
    </location>
</feature>
<dbReference type="Pfam" id="PF02874">
    <property type="entry name" value="ATP-synt_ab_N"/>
    <property type="match status" value="1"/>
</dbReference>
<dbReference type="Pfam" id="PF00306">
    <property type="entry name" value="ATP-synt_ab_C"/>
    <property type="match status" value="1"/>
</dbReference>
<dbReference type="InterPro" id="IPR000194">
    <property type="entry name" value="ATPase_F1/V1/A1_a/bsu_nucl-bd"/>
</dbReference>
<evidence type="ECO:0000256" key="5">
    <source>
        <dbReference type="ARBA" id="ARBA00022741"/>
    </source>
</evidence>
<dbReference type="FunFam" id="2.40.30.20:FF:000001">
    <property type="entry name" value="ATP synthase subunit alpha"/>
    <property type="match status" value="1"/>
</dbReference>
<dbReference type="PIRSF" id="PIRSF039088">
    <property type="entry name" value="F_ATPase_subunit_alpha"/>
    <property type="match status" value="1"/>
</dbReference>
<feature type="site" description="Required for activity" evidence="14">
    <location>
        <position position="387"/>
    </location>
</feature>
<evidence type="ECO:0000256" key="6">
    <source>
        <dbReference type="ARBA" id="ARBA00022781"/>
    </source>
</evidence>
<dbReference type="NCBIfam" id="NF009884">
    <property type="entry name" value="PRK13343.1"/>
    <property type="match status" value="1"/>
</dbReference>
<sequence length="526" mass="56971">MAQIKAAEVSAILKKQLANFDASVSLEEVGTVLEVGDGIARIFGLSKVENGELVHFESGQEGMVLNLEEDHVGVVLLGSSTQIKEGDTVKRTKTIASIKVGEGIVGRVINTLGEPIDGKGPILGELYEMPFERKAPGVIYRQPVNEPLQTGIKAIDAMIPIGRGQRELVIGDRQTGKTTVCIDTILNQKEFYDAGNPVYCIYVAIGQKASTVAGIAKTLEDAGALAYTTIVAANASDPAPMQVYAPFAGVAIGEYFRDTGRPALIIYDDLSKQAMAYREVSLLLRRPPGREAYPGDVFYLHSRLLERAAKVIKDDNVARNMNDLPDSIKHLVKGGGSLTALPVIETQAGDVSAYIPTNVISITDGQIFLESDLFNSGVRPAINVGISVSRVGGSAQIKSMKKVAGTLKLDQAQFRELAAFAKFGSDLDAATSNVIEKGKRNVEILKQSSNTPYKVEDQVAIIYVGSKNLLRQIPVERVREFEKEYLENLRTAHQDVLLELKAGKINDEITSVLEKVAKEVAQNYVK</sequence>
<evidence type="ECO:0000256" key="9">
    <source>
        <dbReference type="ARBA" id="ARBA00023065"/>
    </source>
</evidence>
<evidence type="ECO:0000313" key="18">
    <source>
        <dbReference type="EMBL" id="ATA86438.1"/>
    </source>
</evidence>
<evidence type="ECO:0000256" key="2">
    <source>
        <dbReference type="ARBA" id="ARBA00004170"/>
    </source>
</evidence>
<feature type="domain" description="ATPase F1/V1/A1 complex alpha/beta subunit N-terminal" evidence="17">
    <location>
        <begin position="27"/>
        <end position="92"/>
    </location>
</feature>
<dbReference type="PANTHER" id="PTHR48082:SF2">
    <property type="entry name" value="ATP SYNTHASE SUBUNIT ALPHA, MITOCHONDRIAL"/>
    <property type="match status" value="1"/>
</dbReference>